<keyword evidence="2" id="KW-1185">Reference proteome</keyword>
<protein>
    <submittedName>
        <fullName evidence="1">Uncharacterized protein</fullName>
    </submittedName>
</protein>
<dbReference type="Proteomes" id="UP000824533">
    <property type="component" value="Linkage Group LG17"/>
</dbReference>
<organism evidence="1 2">
    <name type="scientific">Dendrolimus kikuchii</name>
    <dbReference type="NCBI Taxonomy" id="765133"/>
    <lineage>
        <taxon>Eukaryota</taxon>
        <taxon>Metazoa</taxon>
        <taxon>Ecdysozoa</taxon>
        <taxon>Arthropoda</taxon>
        <taxon>Hexapoda</taxon>
        <taxon>Insecta</taxon>
        <taxon>Pterygota</taxon>
        <taxon>Neoptera</taxon>
        <taxon>Endopterygota</taxon>
        <taxon>Lepidoptera</taxon>
        <taxon>Glossata</taxon>
        <taxon>Ditrysia</taxon>
        <taxon>Bombycoidea</taxon>
        <taxon>Lasiocampidae</taxon>
        <taxon>Dendrolimus</taxon>
    </lineage>
</organism>
<accession>A0ACC1CSE1</accession>
<evidence type="ECO:0000313" key="2">
    <source>
        <dbReference type="Proteomes" id="UP000824533"/>
    </source>
</evidence>
<reference evidence="1 2" key="1">
    <citation type="journal article" date="2021" name="Front. Genet.">
        <title>Chromosome-Level Genome Assembly Reveals Significant Gene Expansion in the Toll and IMD Signaling Pathways of Dendrolimus kikuchii.</title>
        <authorList>
            <person name="Zhou J."/>
            <person name="Wu P."/>
            <person name="Xiong Z."/>
            <person name="Liu N."/>
            <person name="Zhao N."/>
            <person name="Ji M."/>
            <person name="Qiu Y."/>
            <person name="Yang B."/>
        </authorList>
    </citation>
    <scope>NUCLEOTIDE SEQUENCE [LARGE SCALE GENOMIC DNA]</scope>
    <source>
        <strain evidence="1">Ann1</strain>
    </source>
</reference>
<dbReference type="EMBL" id="CM034403">
    <property type="protein sequence ID" value="KAJ0174456.1"/>
    <property type="molecule type" value="Genomic_DNA"/>
</dbReference>
<sequence length="386" mass="44217">MEREKPLSLLLEKQREALVKGVEPDKPPAHLTRTPLPRAKWGTPRGAIDLTAQAHEELATRAEAVLRRLLVTDNYDSVSNFISLYDAYEKAGDKLYDVYENYAPPIRNKKHTCVGLGLELMKRWRSLEKDFPGFCAATALLSCEEAVVEVKEYVSWGESPEAVVGAEKEHVMVGVQVRVEGRQGLMLADPGYHVPRVVTVMMDRAYPHTGWFTQSDEPHCRKEYNYTYNLLNPSYVEWHEKETRSDAVKCQTSLVFAARPYLDGVNVTERRNLVYNFRSLLSRDQKGHLVAGIYFPVGARGKDAQFTLFFDSGNEKRKTKYKFSAFNEPTNIPKTILEEIQLCNAQMNYKKDELRYIICKLAKVMSSQPFIDQMLEINDDICRMSL</sequence>
<evidence type="ECO:0000313" key="1">
    <source>
        <dbReference type="EMBL" id="KAJ0174456.1"/>
    </source>
</evidence>
<comment type="caution">
    <text evidence="1">The sequence shown here is derived from an EMBL/GenBank/DDBJ whole genome shotgun (WGS) entry which is preliminary data.</text>
</comment>
<proteinExistence type="predicted"/>
<name>A0ACC1CSE1_9NEOP</name>
<gene>
    <name evidence="1" type="ORF">K1T71_009564</name>
</gene>